<dbReference type="GO" id="GO:0005524">
    <property type="term" value="F:ATP binding"/>
    <property type="evidence" value="ECO:0007669"/>
    <property type="project" value="UniProtKB-UniRule"/>
</dbReference>
<evidence type="ECO:0000256" key="5">
    <source>
        <dbReference type="ARBA" id="ARBA00022840"/>
    </source>
</evidence>
<dbReference type="PANTHER" id="PTHR11361:SF34">
    <property type="entry name" value="DNA MISMATCH REPAIR PROTEIN MSH1, MITOCHONDRIAL"/>
    <property type="match status" value="1"/>
</dbReference>
<proteinExistence type="inferred from homology"/>
<evidence type="ECO:0000256" key="2">
    <source>
        <dbReference type="ARBA" id="ARBA00021982"/>
    </source>
</evidence>
<evidence type="ECO:0000256" key="9">
    <source>
        <dbReference type="HAMAP-Rule" id="MF_00096"/>
    </source>
</evidence>
<dbReference type="FunFam" id="3.40.50.300:FF:000870">
    <property type="entry name" value="MutS protein homolog 4"/>
    <property type="match status" value="1"/>
</dbReference>
<dbReference type="NCBIfam" id="NF003810">
    <property type="entry name" value="PRK05399.1"/>
    <property type="match status" value="1"/>
</dbReference>
<dbReference type="Gene3D" id="6.10.140.430">
    <property type="match status" value="1"/>
</dbReference>
<dbReference type="SMART" id="SM00534">
    <property type="entry name" value="MUTSac"/>
    <property type="match status" value="1"/>
</dbReference>
<dbReference type="RefSeq" id="WP_154528365.1">
    <property type="nucleotide sequence ID" value="NZ_VUNH01000003.1"/>
</dbReference>
<dbReference type="InterPro" id="IPR036678">
    <property type="entry name" value="MutS_con_dom_sf"/>
</dbReference>
<name>A0A6L5YAF7_9BACT</name>
<feature type="coiled-coil region" evidence="11">
    <location>
        <begin position="329"/>
        <end position="356"/>
    </location>
</feature>
<reference evidence="14 15" key="1">
    <citation type="submission" date="2019-08" db="EMBL/GenBank/DDBJ databases">
        <title>In-depth cultivation of the pig gut microbiome towards novel bacterial diversity and tailored functional studies.</title>
        <authorList>
            <person name="Wylensek D."/>
            <person name="Hitch T.C.A."/>
            <person name="Clavel T."/>
        </authorList>
    </citation>
    <scope>NUCLEOTIDE SEQUENCE [LARGE SCALE GENOMIC DNA]</scope>
    <source>
        <strain evidence="14 15">SM-530-WT-4B</strain>
    </source>
</reference>
<evidence type="ECO:0000259" key="13">
    <source>
        <dbReference type="SMART" id="SM00534"/>
    </source>
</evidence>
<keyword evidence="6 9" id="KW-0238">DNA-binding</keyword>
<keyword evidence="11" id="KW-0175">Coiled coil</keyword>
<dbReference type="Gene3D" id="3.40.1170.10">
    <property type="entry name" value="DNA repair protein MutS, domain I"/>
    <property type="match status" value="1"/>
</dbReference>
<dbReference type="Pfam" id="PF05190">
    <property type="entry name" value="MutS_IV"/>
    <property type="match status" value="1"/>
</dbReference>
<dbReference type="Pfam" id="PF01624">
    <property type="entry name" value="MutS_I"/>
    <property type="match status" value="1"/>
</dbReference>
<dbReference type="CDD" id="cd03284">
    <property type="entry name" value="ABC_MutS1"/>
    <property type="match status" value="1"/>
</dbReference>
<dbReference type="Pfam" id="PF05192">
    <property type="entry name" value="MutS_III"/>
    <property type="match status" value="1"/>
</dbReference>
<dbReference type="GO" id="GO:0030983">
    <property type="term" value="F:mismatched DNA binding"/>
    <property type="evidence" value="ECO:0007669"/>
    <property type="project" value="InterPro"/>
</dbReference>
<dbReference type="Gene3D" id="3.30.420.110">
    <property type="entry name" value="MutS, connector domain"/>
    <property type="match status" value="1"/>
</dbReference>
<feature type="domain" description="DNA mismatch repair protein MutS core" evidence="12">
    <location>
        <begin position="281"/>
        <end position="588"/>
    </location>
</feature>
<accession>A0A6L5YAF7</accession>
<evidence type="ECO:0000256" key="7">
    <source>
        <dbReference type="ARBA" id="ARBA00023204"/>
    </source>
</evidence>
<comment type="function">
    <text evidence="8 9">This protein is involved in the repair of mismatches in DNA. It is possible that it carries out the mismatch recognition step. This protein has a weak ATPase activity.</text>
</comment>
<sequence length="860" mass="96986">MTEPKAPFQQRPARMTPMLEQYFYWKNKYPDCVLFFRMGDFFECFFDDAKLVSRELDIALTARDANKNMPMAGVPHHAVDQYAARLIEKGYKIAVCEQMTPPDGRTLVDREVVKILTPGTFIPEEGTVDSSLASLLLEQDQWTVGFLTPSASTVQVGTFSPQEAWSVLLSFAPREILIPRGRGSREKIEAHPGWSYSEMSAEDFDPEIGLARLCRLWNVNSLEGFGLRRGDPRIGAVSALVSYAEETSFSKAAHIRSISQILPEGFMHLDWHTQNNLDLWGGEASLFECMNECATPFGKKLLRDWIARPLCSIEKINERLDSVQELYGHEDASRSLADLLEKCRDVERAIARLHMKSANPRDLGAIRDTLDVHPEIDAALGEMCRSAALPDPGELAELRARLDRFLLPELPRSLSLGAIAAPGCDEELDQWRSLGDSGDAWLEDFAEREKKRLGIAKLKVGYNKVYGFYIEISRAKAENTEIPPEYVRKQTLVNAERYISPELKEYEERRLQADSKIAEIEQRIFDELTAACLERTDAIQRLGHALSELDVLNSFARTARERGYCRPEVVEERVLEIREGRHPMVERALRGQPCIPNDLKMDLTRRTAIVTGPNMAGKSTYLRMAAILQIMAQAGSYVPAASARLPLTDRLFTRIGARDELARGNSTFMVEMMETANILHNVTARSEVILDEIGRGTSTYDGMSIAWSVVEYLHNLCGVQPFVLFATHYHELTDLEKTMPGLFNLSMDVEETDEGVRFLHKIQPGPADRSYGIEVARIAGLPRVVLKRAHEILERLEAEQSESHGDPNRFAPSAQVNMFDLSGDAFIEEVASLEPDRMTPRDALDQLYRLVSQAKKLRCE</sequence>
<evidence type="ECO:0000256" key="8">
    <source>
        <dbReference type="ARBA" id="ARBA00024647"/>
    </source>
</evidence>
<dbReference type="Gene3D" id="1.10.1420.10">
    <property type="match status" value="2"/>
</dbReference>
<evidence type="ECO:0000313" key="14">
    <source>
        <dbReference type="EMBL" id="MST55270.1"/>
    </source>
</evidence>
<evidence type="ECO:0000313" key="15">
    <source>
        <dbReference type="Proteomes" id="UP000473699"/>
    </source>
</evidence>
<dbReference type="GO" id="GO:0140664">
    <property type="term" value="F:ATP-dependent DNA damage sensor activity"/>
    <property type="evidence" value="ECO:0007669"/>
    <property type="project" value="InterPro"/>
</dbReference>
<comment type="similarity">
    <text evidence="1 9 10">Belongs to the DNA mismatch repair MutS family.</text>
</comment>
<dbReference type="Pfam" id="PF00488">
    <property type="entry name" value="MutS_V"/>
    <property type="match status" value="1"/>
</dbReference>
<dbReference type="Gene3D" id="3.40.50.300">
    <property type="entry name" value="P-loop containing nucleotide triphosphate hydrolases"/>
    <property type="match status" value="1"/>
</dbReference>
<evidence type="ECO:0000256" key="11">
    <source>
        <dbReference type="SAM" id="Coils"/>
    </source>
</evidence>
<keyword evidence="4 9" id="KW-0227">DNA damage</keyword>
<dbReference type="SUPFAM" id="SSF53150">
    <property type="entry name" value="DNA repair protein MutS, domain II"/>
    <property type="match status" value="1"/>
</dbReference>
<evidence type="ECO:0000259" key="12">
    <source>
        <dbReference type="SMART" id="SM00533"/>
    </source>
</evidence>
<dbReference type="InterPro" id="IPR007861">
    <property type="entry name" value="DNA_mismatch_repair_MutS_clamp"/>
</dbReference>
<dbReference type="SMART" id="SM00533">
    <property type="entry name" value="MUTSd"/>
    <property type="match status" value="1"/>
</dbReference>
<organism evidence="14 15">
    <name type="scientific">Pyramidobacter porci</name>
    <dbReference type="NCBI Taxonomy" id="2605789"/>
    <lineage>
        <taxon>Bacteria</taxon>
        <taxon>Thermotogati</taxon>
        <taxon>Synergistota</taxon>
        <taxon>Synergistia</taxon>
        <taxon>Synergistales</taxon>
        <taxon>Dethiosulfovibrionaceae</taxon>
        <taxon>Pyramidobacter</taxon>
    </lineage>
</organism>
<dbReference type="InterPro" id="IPR007860">
    <property type="entry name" value="DNA_mmatch_repair_MutS_con_dom"/>
</dbReference>
<dbReference type="EMBL" id="VUNH01000003">
    <property type="protein sequence ID" value="MST55270.1"/>
    <property type="molecule type" value="Genomic_DNA"/>
</dbReference>
<dbReference type="GO" id="GO:0003684">
    <property type="term" value="F:damaged DNA binding"/>
    <property type="evidence" value="ECO:0007669"/>
    <property type="project" value="UniProtKB-UniRule"/>
</dbReference>
<dbReference type="PANTHER" id="PTHR11361">
    <property type="entry name" value="DNA MISMATCH REPAIR PROTEIN MUTS FAMILY MEMBER"/>
    <property type="match status" value="1"/>
</dbReference>
<dbReference type="InterPro" id="IPR017261">
    <property type="entry name" value="DNA_mismatch_repair_MutS/MSH"/>
</dbReference>
<keyword evidence="3 9" id="KW-0547">Nucleotide-binding</keyword>
<evidence type="ECO:0000256" key="3">
    <source>
        <dbReference type="ARBA" id="ARBA00022741"/>
    </source>
</evidence>
<gene>
    <name evidence="9 14" type="primary">mutS</name>
    <name evidence="14" type="ORF">FYJ74_04355</name>
</gene>
<dbReference type="InterPro" id="IPR007695">
    <property type="entry name" value="DNA_mismatch_repair_MutS-lik_N"/>
</dbReference>
<dbReference type="InterPro" id="IPR036187">
    <property type="entry name" value="DNA_mismatch_repair_MutS_sf"/>
</dbReference>
<dbReference type="GO" id="GO:0005829">
    <property type="term" value="C:cytosol"/>
    <property type="evidence" value="ECO:0007669"/>
    <property type="project" value="TreeGrafter"/>
</dbReference>
<dbReference type="InterPro" id="IPR005748">
    <property type="entry name" value="DNA_mismatch_repair_MutS"/>
</dbReference>
<evidence type="ECO:0000256" key="6">
    <source>
        <dbReference type="ARBA" id="ARBA00023125"/>
    </source>
</evidence>
<feature type="domain" description="DNA mismatch repair proteins mutS family" evidence="13">
    <location>
        <begin position="605"/>
        <end position="794"/>
    </location>
</feature>
<dbReference type="InterPro" id="IPR045076">
    <property type="entry name" value="MutS"/>
</dbReference>
<comment type="caution">
    <text evidence="14">The sequence shown here is derived from an EMBL/GenBank/DDBJ whole genome shotgun (WGS) entry which is preliminary data.</text>
</comment>
<evidence type="ECO:0000256" key="1">
    <source>
        <dbReference type="ARBA" id="ARBA00006271"/>
    </source>
</evidence>
<dbReference type="InterPro" id="IPR027417">
    <property type="entry name" value="P-loop_NTPase"/>
</dbReference>
<dbReference type="AlphaFoldDB" id="A0A6L5YAF7"/>
<dbReference type="SUPFAM" id="SSF52540">
    <property type="entry name" value="P-loop containing nucleoside triphosphate hydrolases"/>
    <property type="match status" value="1"/>
</dbReference>
<dbReference type="PIRSF" id="PIRSF037677">
    <property type="entry name" value="DNA_mis_repair_Msh6"/>
    <property type="match status" value="1"/>
</dbReference>
<dbReference type="InterPro" id="IPR016151">
    <property type="entry name" value="DNA_mismatch_repair_MutS_N"/>
</dbReference>
<evidence type="ECO:0000256" key="4">
    <source>
        <dbReference type="ARBA" id="ARBA00022763"/>
    </source>
</evidence>
<dbReference type="SUPFAM" id="SSF48334">
    <property type="entry name" value="DNA repair protein MutS, domain III"/>
    <property type="match status" value="1"/>
</dbReference>
<keyword evidence="15" id="KW-1185">Reference proteome</keyword>
<dbReference type="HAMAP" id="MF_00096">
    <property type="entry name" value="MutS"/>
    <property type="match status" value="1"/>
</dbReference>
<evidence type="ECO:0000256" key="10">
    <source>
        <dbReference type="RuleBase" id="RU003756"/>
    </source>
</evidence>
<dbReference type="Proteomes" id="UP000473699">
    <property type="component" value="Unassembled WGS sequence"/>
</dbReference>
<dbReference type="SUPFAM" id="SSF55271">
    <property type="entry name" value="DNA repair protein MutS, domain I"/>
    <property type="match status" value="1"/>
</dbReference>
<keyword evidence="7 9" id="KW-0234">DNA repair</keyword>
<dbReference type="GO" id="GO:0006298">
    <property type="term" value="P:mismatch repair"/>
    <property type="evidence" value="ECO:0007669"/>
    <property type="project" value="UniProtKB-UniRule"/>
</dbReference>
<dbReference type="NCBIfam" id="TIGR01070">
    <property type="entry name" value="mutS1"/>
    <property type="match status" value="1"/>
</dbReference>
<protein>
    <recommendedName>
        <fullName evidence="2 9">DNA mismatch repair protein MutS</fullName>
    </recommendedName>
</protein>
<dbReference type="InterPro" id="IPR007696">
    <property type="entry name" value="DNA_mismatch_repair_MutS_core"/>
</dbReference>
<keyword evidence="5 9" id="KW-0067">ATP-binding</keyword>
<feature type="binding site" evidence="9">
    <location>
        <begin position="612"/>
        <end position="619"/>
    </location>
    <ligand>
        <name>ATP</name>
        <dbReference type="ChEBI" id="CHEBI:30616"/>
    </ligand>
</feature>
<dbReference type="Pfam" id="PF05188">
    <property type="entry name" value="MutS_II"/>
    <property type="match status" value="1"/>
</dbReference>
<dbReference type="InterPro" id="IPR000432">
    <property type="entry name" value="DNA_mismatch_repair_MutS_C"/>
</dbReference>